<comment type="similarity">
    <text evidence="1">Belongs to the serpin family.</text>
</comment>
<evidence type="ECO:0000313" key="4">
    <source>
        <dbReference type="Proteomes" id="UP000241964"/>
    </source>
</evidence>
<dbReference type="SUPFAM" id="SSF56574">
    <property type="entry name" value="Serpins"/>
    <property type="match status" value="1"/>
</dbReference>
<accession>A0A2P8G6A8</accession>
<dbReference type="GO" id="GO:0005615">
    <property type="term" value="C:extracellular space"/>
    <property type="evidence" value="ECO:0007669"/>
    <property type="project" value="InterPro"/>
</dbReference>
<organism evidence="3 4">
    <name type="scientific">Dyadobacter jiangsuensis</name>
    <dbReference type="NCBI Taxonomy" id="1591085"/>
    <lineage>
        <taxon>Bacteria</taxon>
        <taxon>Pseudomonadati</taxon>
        <taxon>Bacteroidota</taxon>
        <taxon>Cytophagia</taxon>
        <taxon>Cytophagales</taxon>
        <taxon>Spirosomataceae</taxon>
        <taxon>Dyadobacter</taxon>
    </lineage>
</organism>
<dbReference type="Pfam" id="PF00079">
    <property type="entry name" value="Serpin"/>
    <property type="match status" value="1"/>
</dbReference>
<dbReference type="Proteomes" id="UP000241964">
    <property type="component" value="Unassembled WGS sequence"/>
</dbReference>
<dbReference type="CDD" id="cd19588">
    <property type="entry name" value="serpin_miropin-like"/>
    <property type="match status" value="1"/>
</dbReference>
<name>A0A2P8G6A8_9BACT</name>
<dbReference type="InterPro" id="IPR023796">
    <property type="entry name" value="Serpin_dom"/>
</dbReference>
<dbReference type="InterPro" id="IPR042185">
    <property type="entry name" value="Serpin_sf_2"/>
</dbReference>
<feature type="domain" description="Serpin" evidence="2">
    <location>
        <begin position="57"/>
        <end position="414"/>
    </location>
</feature>
<reference evidence="3 4" key="1">
    <citation type="submission" date="2018-03" db="EMBL/GenBank/DDBJ databases">
        <title>Genomic Encyclopedia of Archaeal and Bacterial Type Strains, Phase II (KMG-II): from individual species to whole genera.</title>
        <authorList>
            <person name="Goeker M."/>
        </authorList>
    </citation>
    <scope>NUCLEOTIDE SEQUENCE [LARGE SCALE GENOMIC DNA]</scope>
    <source>
        <strain evidence="3 4">DSM 29057</strain>
    </source>
</reference>
<dbReference type="EMBL" id="PYAS01000005">
    <property type="protein sequence ID" value="PSL29511.1"/>
    <property type="molecule type" value="Genomic_DNA"/>
</dbReference>
<dbReference type="InterPro" id="IPR000215">
    <property type="entry name" value="Serpin_fam"/>
</dbReference>
<dbReference type="GO" id="GO:0004867">
    <property type="term" value="F:serine-type endopeptidase inhibitor activity"/>
    <property type="evidence" value="ECO:0007669"/>
    <property type="project" value="InterPro"/>
</dbReference>
<dbReference type="InterPro" id="IPR036186">
    <property type="entry name" value="Serpin_sf"/>
</dbReference>
<comment type="caution">
    <text evidence="3">The sequence shown here is derived from an EMBL/GenBank/DDBJ whole genome shotgun (WGS) entry which is preliminary data.</text>
</comment>
<dbReference type="Gene3D" id="3.30.497.10">
    <property type="entry name" value="Antithrombin, subunit I, domain 2"/>
    <property type="match status" value="1"/>
</dbReference>
<dbReference type="Gene3D" id="2.30.39.10">
    <property type="entry name" value="Alpha-1-antitrypsin, domain 1"/>
    <property type="match status" value="1"/>
</dbReference>
<protein>
    <submittedName>
        <fullName evidence="3">Serpin B</fullName>
    </submittedName>
</protein>
<evidence type="ECO:0000259" key="2">
    <source>
        <dbReference type="SMART" id="SM00093"/>
    </source>
</evidence>
<sequence length="417" mass="45425">MLLHLLAMKISKKSITVPMLAAAMLFGCTNDNVAPGNDVNPVEIPASVSNGTTSFAFDFIHALQKSQGAEENFFVSPLSLHMALGMLLNGAENETADEIQKALKMDAVALADLNAAYNTLINDLPVADSKVSLGLANSVWYRNDFSVENDFQSVLKNAFESEVTGLPFDDAAKDRINKWASDKTNGKIPMVLDKIQPQHVMFLLNALYFTGDWRTKFDAARTQDTPFTLENGQSKNVKMMFAESDFEVGSESNYDAVRLPYANGQFNMTLLIPKGLNSVDAVLNDITGEGWAKLNSGMTQVGITVGLPRFTFKYSAQLKGTLQGMGIKRAFVEGNAQFGKINRLANLYVDFIKQDAYLGIDEKGTEAAAVTTIGVGTTSAGPVKPRLICDRPFGLIISENTSNTILFMGRIKNPESK</sequence>
<gene>
    <name evidence="3" type="ORF">CLV60_105353</name>
</gene>
<dbReference type="SMART" id="SM00093">
    <property type="entry name" value="SERPIN"/>
    <property type="match status" value="1"/>
</dbReference>
<proteinExistence type="inferred from homology"/>
<keyword evidence="4" id="KW-1185">Reference proteome</keyword>
<dbReference type="AlphaFoldDB" id="A0A2P8G6A8"/>
<dbReference type="PANTHER" id="PTHR11461">
    <property type="entry name" value="SERINE PROTEASE INHIBITOR, SERPIN"/>
    <property type="match status" value="1"/>
</dbReference>
<dbReference type="InterPro" id="IPR042178">
    <property type="entry name" value="Serpin_sf_1"/>
</dbReference>
<evidence type="ECO:0000313" key="3">
    <source>
        <dbReference type="EMBL" id="PSL29511.1"/>
    </source>
</evidence>
<dbReference type="PANTHER" id="PTHR11461:SF211">
    <property type="entry name" value="GH10112P-RELATED"/>
    <property type="match status" value="1"/>
</dbReference>
<evidence type="ECO:0000256" key="1">
    <source>
        <dbReference type="RuleBase" id="RU000411"/>
    </source>
</evidence>